<dbReference type="SUPFAM" id="SSF48150">
    <property type="entry name" value="DNA-glycosylase"/>
    <property type="match status" value="1"/>
</dbReference>
<dbReference type="PANTHER" id="PTHR30037">
    <property type="entry name" value="DNA-3-METHYLADENINE GLYCOSYLASE 1"/>
    <property type="match status" value="1"/>
</dbReference>
<reference evidence="2 3" key="2">
    <citation type="journal article" date="2011" name="Mol. Biol. Evol.">
        <title>Unity in variety--the pan-genome of the Chlamydiae.</title>
        <authorList>
            <person name="Collingro A."/>
            <person name="Tischler P."/>
            <person name="Weinmaier T."/>
            <person name="Penz T."/>
            <person name="Heinz E."/>
            <person name="Brunham R.C."/>
            <person name="Read T.D."/>
            <person name="Bavoil P.M."/>
            <person name="Sachse K."/>
            <person name="Kahane S."/>
            <person name="Friedman M.G."/>
            <person name="Rattei T."/>
            <person name="Myers G.S."/>
            <person name="Horn M."/>
        </authorList>
    </citation>
    <scope>NUCLEOTIDE SEQUENCE [LARGE SCALE GENOMIC DNA]</scope>
    <source>
        <strain evidence="3">ATCC VR-1471 / Z</strain>
    </source>
</reference>
<dbReference type="Pfam" id="PF03352">
    <property type="entry name" value="Adenine_glyco"/>
    <property type="match status" value="1"/>
</dbReference>
<name>F8L9G2_SIMNZ</name>
<protein>
    <submittedName>
        <fullName evidence="2">DNA-3-methyladenine glycosylase I</fullName>
        <ecNumber evidence="2">3.2.2.20</ecNumber>
    </submittedName>
</protein>
<evidence type="ECO:0000256" key="1">
    <source>
        <dbReference type="PIRSR" id="PIRSR605019-1"/>
    </source>
</evidence>
<dbReference type="Proteomes" id="UP000000496">
    <property type="component" value="Chromosome gsn.131"/>
</dbReference>
<keyword evidence="1" id="KW-0479">Metal-binding</keyword>
<feature type="binding site" evidence="1">
    <location>
        <position position="26"/>
    </location>
    <ligand>
        <name>Zn(2+)</name>
        <dbReference type="ChEBI" id="CHEBI:29105"/>
    </ligand>
</feature>
<dbReference type="eggNOG" id="COG2818">
    <property type="taxonomic scope" value="Bacteria"/>
</dbReference>
<organism evidence="2 3">
    <name type="scientific">Simkania negevensis (strain ATCC VR-1471 / DSM 27360 / Z)</name>
    <dbReference type="NCBI Taxonomy" id="331113"/>
    <lineage>
        <taxon>Bacteria</taxon>
        <taxon>Pseudomonadati</taxon>
        <taxon>Chlamydiota</taxon>
        <taxon>Chlamydiia</taxon>
        <taxon>Parachlamydiales</taxon>
        <taxon>Simkaniaceae</taxon>
        <taxon>Simkania</taxon>
    </lineage>
</organism>
<dbReference type="EC" id="3.2.2.20" evidence="2"/>
<dbReference type="GO" id="GO:0008725">
    <property type="term" value="F:DNA-3-methyladenine glycosylase activity"/>
    <property type="evidence" value="ECO:0007669"/>
    <property type="project" value="UniProtKB-EC"/>
</dbReference>
<keyword evidence="3" id="KW-1185">Reference proteome</keyword>
<dbReference type="AlphaFoldDB" id="F8L9G2"/>
<feature type="binding site" evidence="1">
    <location>
        <position position="184"/>
    </location>
    <ligand>
        <name>Zn(2+)</name>
        <dbReference type="ChEBI" id="CHEBI:29105"/>
    </ligand>
</feature>
<dbReference type="STRING" id="331113.SNE_A16200"/>
<dbReference type="InterPro" id="IPR052891">
    <property type="entry name" value="DNA-3mA_glycosylase"/>
</dbReference>
<keyword evidence="1" id="KW-0862">Zinc</keyword>
<dbReference type="InterPro" id="IPR005019">
    <property type="entry name" value="Adenine_glyco"/>
</dbReference>
<feature type="binding site" evidence="1">
    <location>
        <position position="188"/>
    </location>
    <ligand>
        <name>Zn(2+)</name>
        <dbReference type="ChEBI" id="CHEBI:29105"/>
    </ligand>
</feature>
<proteinExistence type="predicted"/>
<keyword evidence="2" id="KW-0326">Glycosidase</keyword>
<dbReference type="GO" id="GO:0006284">
    <property type="term" value="P:base-excision repair"/>
    <property type="evidence" value="ECO:0007669"/>
    <property type="project" value="InterPro"/>
</dbReference>
<dbReference type="InterPro" id="IPR011257">
    <property type="entry name" value="DNA_glycosylase"/>
</dbReference>
<evidence type="ECO:0000313" key="3">
    <source>
        <dbReference type="Proteomes" id="UP000000496"/>
    </source>
</evidence>
<dbReference type="GO" id="GO:0046872">
    <property type="term" value="F:metal ion binding"/>
    <property type="evidence" value="ECO:0007669"/>
    <property type="project" value="UniProtKB-KW"/>
</dbReference>
<dbReference type="PANTHER" id="PTHR30037:SF4">
    <property type="entry name" value="DNA-3-METHYLADENINE GLYCOSYLASE I"/>
    <property type="match status" value="1"/>
</dbReference>
<accession>F8L9G2</accession>
<dbReference type="Gene3D" id="1.10.340.30">
    <property type="entry name" value="Hypothetical protein, domain 2"/>
    <property type="match status" value="1"/>
</dbReference>
<dbReference type="OrthoDB" id="9807664at2"/>
<gene>
    <name evidence="2" type="primary">tag</name>
    <name evidence="2" type="ordered locus">SNE_A16200</name>
</gene>
<dbReference type="RefSeq" id="WP_013943963.1">
    <property type="nucleotide sequence ID" value="NC_015713.1"/>
</dbReference>
<dbReference type="EMBL" id="FR872582">
    <property type="protein sequence ID" value="CCB89497.1"/>
    <property type="molecule type" value="Genomic_DNA"/>
</dbReference>
<sequence length="197" mass="22894">MKIDIIKNNTRCFGNGTGKEFYADYHDQEWGVPVHDEEHLFEMLILEGAQAGLSWETILKKREGYRRLFHNFDPVKVANMSDQELEKLTQDPAIIRNRRKIFSARQNGLVFLKIQKEFGSFDRYVWQFVEGKPVIGHWKTLQDIPTRTEQSDTLSNDLKKRGMSFVGTTIIYAFMQAVGLVNDHLTSCMNYRALSNL</sequence>
<evidence type="ECO:0000313" key="2">
    <source>
        <dbReference type="EMBL" id="CCB89497.1"/>
    </source>
</evidence>
<reference key="1">
    <citation type="journal article" date="2011" name="Mol. Biol. Evol.">
        <title>Unity in variety -- the pan-genome of the Chlamydiae.</title>
        <authorList>
            <person name="Collingro A."/>
            <person name="Tischler P."/>
            <person name="Weinmaier T."/>
            <person name="Penz T."/>
            <person name="Heinz E."/>
            <person name="Brunham R.C."/>
            <person name="Read T.D."/>
            <person name="Bavoil P.M."/>
            <person name="Sachse K."/>
            <person name="Kahane S."/>
            <person name="Friedman M.G."/>
            <person name="Rattei T."/>
            <person name="Myers G.S.A."/>
            <person name="Horn M."/>
        </authorList>
    </citation>
    <scope>NUCLEOTIDE SEQUENCE</scope>
    <source>
        <strain>Z</strain>
    </source>
</reference>
<dbReference type="KEGG" id="sng:SNE_A16200"/>
<feature type="binding site" evidence="1">
    <location>
        <position position="12"/>
    </location>
    <ligand>
        <name>Zn(2+)</name>
        <dbReference type="ChEBI" id="CHEBI:29105"/>
    </ligand>
</feature>
<keyword evidence="2" id="KW-0378">Hydrolase</keyword>
<dbReference type="HOGENOM" id="CLU_083758_1_0_0"/>